<evidence type="ECO:0000256" key="6">
    <source>
        <dbReference type="ARBA" id="ARBA00023015"/>
    </source>
</evidence>
<dbReference type="RefSeq" id="XP_026687630.1">
    <property type="nucleotide sequence ID" value="XM_026831829.1"/>
</dbReference>
<dbReference type="PANTHER" id="PTHR24082">
    <property type="entry name" value="NUCLEAR HORMONE RECEPTOR"/>
    <property type="match status" value="1"/>
</dbReference>
<evidence type="ECO:0000256" key="2">
    <source>
        <dbReference type="ARBA" id="ARBA00008092"/>
    </source>
</evidence>
<dbReference type="Gene3D" id="3.30.50.10">
    <property type="entry name" value="Erythroid Transcription Factor GATA-1, subunit A"/>
    <property type="match status" value="1"/>
</dbReference>
<reference evidence="13" key="1">
    <citation type="submission" date="2025-08" db="UniProtKB">
        <authorList>
            <consortium name="RefSeq"/>
        </authorList>
    </citation>
    <scope>IDENTIFICATION</scope>
</reference>
<evidence type="ECO:0000256" key="8">
    <source>
        <dbReference type="ARBA" id="ARBA00023163"/>
    </source>
</evidence>
<name>A0A3Q0JLA9_DIACI</name>
<dbReference type="PROSITE" id="PS51030">
    <property type="entry name" value="NUCLEAR_REC_DBD_2"/>
    <property type="match status" value="1"/>
</dbReference>
<dbReference type="PANTHER" id="PTHR24082:SF473">
    <property type="entry name" value="ECDYSONE-INDUCED PROTEIN 75B, ISOFORM B"/>
    <property type="match status" value="1"/>
</dbReference>
<comment type="subcellular location">
    <subcellularLocation>
        <location evidence="1">Nucleus</location>
    </subcellularLocation>
</comment>
<protein>
    <submittedName>
        <fullName evidence="13">Ecdysone-induced protein 75B-like</fullName>
    </submittedName>
</protein>
<keyword evidence="10" id="KW-0539">Nucleus</keyword>
<dbReference type="InterPro" id="IPR013088">
    <property type="entry name" value="Znf_NHR/GATA"/>
</dbReference>
<dbReference type="SMART" id="SM00399">
    <property type="entry name" value="ZnF_C4"/>
    <property type="match status" value="1"/>
</dbReference>
<dbReference type="KEGG" id="dci:108253885"/>
<evidence type="ECO:0000256" key="7">
    <source>
        <dbReference type="ARBA" id="ARBA00023125"/>
    </source>
</evidence>
<keyword evidence="3" id="KW-0479">Metal-binding</keyword>
<keyword evidence="4" id="KW-0863">Zinc-finger</keyword>
<comment type="similarity">
    <text evidence="2">Belongs to the nuclear hormone receptor family. NR1 subfamily.</text>
</comment>
<evidence type="ECO:0000313" key="12">
    <source>
        <dbReference type="Proteomes" id="UP000079169"/>
    </source>
</evidence>
<keyword evidence="9" id="KW-0675">Receptor</keyword>
<dbReference type="Proteomes" id="UP000079169">
    <property type="component" value="Unplaced"/>
</dbReference>
<dbReference type="GO" id="GO:0000122">
    <property type="term" value="P:negative regulation of transcription by RNA polymerase II"/>
    <property type="evidence" value="ECO:0007669"/>
    <property type="project" value="TreeGrafter"/>
</dbReference>
<dbReference type="GeneID" id="108253885"/>
<accession>A0A3Q0JLA9</accession>
<dbReference type="InterPro" id="IPR050234">
    <property type="entry name" value="Nuclear_hormone_rcpt_NR1"/>
</dbReference>
<dbReference type="STRING" id="121845.A0A3Q0JLA9"/>
<evidence type="ECO:0000256" key="5">
    <source>
        <dbReference type="ARBA" id="ARBA00022833"/>
    </source>
</evidence>
<dbReference type="GO" id="GO:0030154">
    <property type="term" value="P:cell differentiation"/>
    <property type="evidence" value="ECO:0007669"/>
    <property type="project" value="TreeGrafter"/>
</dbReference>
<dbReference type="GO" id="GO:0004879">
    <property type="term" value="F:nuclear receptor activity"/>
    <property type="evidence" value="ECO:0007669"/>
    <property type="project" value="TreeGrafter"/>
</dbReference>
<gene>
    <name evidence="13" type="primary">LOC108253885</name>
</gene>
<keyword evidence="7" id="KW-0238">DNA-binding</keyword>
<sequence>MSPTCNEQLLAYNFNKQASLSSSPPLKIKVEPNSPKAKFNKTIHGKCTKNEPTITAIPNKFKLNRKDRIKTEFKAKSEMDFQQMSETIQTIDVNGANALSKSIEMDTSKTTAIDDSYKMSANFVNSEIISRLNSKEPMCPLQHEIIKQLPSQEPEGEEFCKCDNPWSSSSSSSGCSSDEEPQLGVNANPSVPSQGFFRRSIQQKIQYRPCTKNQQCSILRINRNRCQYCRLKKCIAVGMSRDGESSTFSYFLILPFLK</sequence>
<dbReference type="PRINTS" id="PR00047">
    <property type="entry name" value="STROIDFINGER"/>
</dbReference>
<evidence type="ECO:0000313" key="13">
    <source>
        <dbReference type="RefSeq" id="XP_026687630.1"/>
    </source>
</evidence>
<evidence type="ECO:0000256" key="1">
    <source>
        <dbReference type="ARBA" id="ARBA00004123"/>
    </source>
</evidence>
<evidence type="ECO:0000256" key="9">
    <source>
        <dbReference type="ARBA" id="ARBA00023170"/>
    </source>
</evidence>
<evidence type="ECO:0000256" key="3">
    <source>
        <dbReference type="ARBA" id="ARBA00022723"/>
    </source>
</evidence>
<dbReference type="Pfam" id="PF00105">
    <property type="entry name" value="zf-C4"/>
    <property type="match status" value="1"/>
</dbReference>
<feature type="domain" description="Nuclear receptor" evidence="11">
    <location>
        <begin position="157"/>
        <end position="246"/>
    </location>
</feature>
<keyword evidence="5" id="KW-0862">Zinc</keyword>
<dbReference type="GO" id="GO:0000978">
    <property type="term" value="F:RNA polymerase II cis-regulatory region sequence-specific DNA binding"/>
    <property type="evidence" value="ECO:0007669"/>
    <property type="project" value="TreeGrafter"/>
</dbReference>
<dbReference type="GO" id="GO:0005634">
    <property type="term" value="C:nucleus"/>
    <property type="evidence" value="ECO:0007669"/>
    <property type="project" value="UniProtKB-SubCell"/>
</dbReference>
<dbReference type="InterPro" id="IPR001628">
    <property type="entry name" value="Znf_hrmn_rcpt"/>
</dbReference>
<dbReference type="GO" id="GO:0008270">
    <property type="term" value="F:zinc ion binding"/>
    <property type="evidence" value="ECO:0007669"/>
    <property type="project" value="UniProtKB-KW"/>
</dbReference>
<dbReference type="SUPFAM" id="SSF57716">
    <property type="entry name" value="Glucocorticoid receptor-like (DNA-binding domain)"/>
    <property type="match status" value="1"/>
</dbReference>
<evidence type="ECO:0000256" key="4">
    <source>
        <dbReference type="ARBA" id="ARBA00022771"/>
    </source>
</evidence>
<organism evidence="12 13">
    <name type="scientific">Diaphorina citri</name>
    <name type="common">Asian citrus psyllid</name>
    <dbReference type="NCBI Taxonomy" id="121845"/>
    <lineage>
        <taxon>Eukaryota</taxon>
        <taxon>Metazoa</taxon>
        <taxon>Ecdysozoa</taxon>
        <taxon>Arthropoda</taxon>
        <taxon>Hexapoda</taxon>
        <taxon>Insecta</taxon>
        <taxon>Pterygota</taxon>
        <taxon>Neoptera</taxon>
        <taxon>Paraneoptera</taxon>
        <taxon>Hemiptera</taxon>
        <taxon>Sternorrhyncha</taxon>
        <taxon>Psylloidea</taxon>
        <taxon>Psyllidae</taxon>
        <taxon>Diaphorininae</taxon>
        <taxon>Diaphorina</taxon>
    </lineage>
</organism>
<evidence type="ECO:0000259" key="11">
    <source>
        <dbReference type="PROSITE" id="PS51030"/>
    </source>
</evidence>
<proteinExistence type="inferred from homology"/>
<keyword evidence="6" id="KW-0805">Transcription regulation</keyword>
<dbReference type="AlphaFoldDB" id="A0A3Q0JLA9"/>
<dbReference type="GO" id="GO:0045944">
    <property type="term" value="P:positive regulation of transcription by RNA polymerase II"/>
    <property type="evidence" value="ECO:0007669"/>
    <property type="project" value="TreeGrafter"/>
</dbReference>
<keyword evidence="8" id="KW-0804">Transcription</keyword>
<keyword evidence="12" id="KW-1185">Reference proteome</keyword>
<dbReference type="GO" id="GO:0009755">
    <property type="term" value="P:hormone-mediated signaling pathway"/>
    <property type="evidence" value="ECO:0007669"/>
    <property type="project" value="TreeGrafter"/>
</dbReference>
<dbReference type="PaxDb" id="121845-A0A3Q0JLA9"/>
<evidence type="ECO:0000256" key="10">
    <source>
        <dbReference type="ARBA" id="ARBA00023242"/>
    </source>
</evidence>